<sequence length="312" mass="35270">MEREFGKEVKVPMLHGSDDYFEWAERMRYALMENMMTWWVVSGEYPRPEVPNDQGTKTRSSSTDDELAKELQQWKLQNKMRLKPEGAWLTLEHNFKKDSLQRVHHLETAWRDLRQKPGTDSFAKFVADIQNLAGKLSAIGRPVTEIDKTGALVKGIRPDMASTVHAVKWELEDAFEDKMRAEQDGVKYDASKHRNIFDRAVRRLRAEEERLPPFVDKWDKPAGSALAAHGKGQKRSGGGSRPNTNNGPKAPIECYVCGKNHFAYRCPDRKGKSKKGRDANAADNSAQEKGGTALTARALGVTDIPDSWIMDS</sequence>
<evidence type="ECO:0000313" key="2">
    <source>
        <dbReference type="EMBL" id="KIS66829.1"/>
    </source>
</evidence>
<dbReference type="AlphaFoldDB" id="A0A0D1DQZ3"/>
<evidence type="ECO:0000256" key="1">
    <source>
        <dbReference type="SAM" id="MobiDB-lite"/>
    </source>
</evidence>
<feature type="compositionally biased region" description="Basic and acidic residues" evidence="1">
    <location>
        <begin position="267"/>
        <end position="280"/>
    </location>
</feature>
<feature type="region of interest" description="Disordered" evidence="1">
    <location>
        <begin position="215"/>
        <end position="249"/>
    </location>
</feature>
<dbReference type="Proteomes" id="UP000000561">
    <property type="component" value="Chromosome 17"/>
</dbReference>
<evidence type="ECO:0008006" key="4">
    <source>
        <dbReference type="Google" id="ProtNLM"/>
    </source>
</evidence>
<proteinExistence type="predicted"/>
<dbReference type="GeneID" id="23568033"/>
<reference evidence="2 3" key="1">
    <citation type="journal article" date="2006" name="Nature">
        <title>Insights from the genome of the biotrophic fungal plant pathogen Ustilago maydis.</title>
        <authorList>
            <person name="Kamper J."/>
            <person name="Kahmann R."/>
            <person name="Bolker M."/>
            <person name="Ma L.J."/>
            <person name="Brefort T."/>
            <person name="Saville B.J."/>
            <person name="Banuett F."/>
            <person name="Kronstad J.W."/>
            <person name="Gold S.E."/>
            <person name="Muller O."/>
            <person name="Perlin M.H."/>
            <person name="Wosten H.A."/>
            <person name="de Vries R."/>
            <person name="Ruiz-Herrera J."/>
            <person name="Reynaga-Pena C.G."/>
            <person name="Snetselaar K."/>
            <person name="McCann M."/>
            <person name="Perez-Martin J."/>
            <person name="Feldbrugge M."/>
            <person name="Basse C.W."/>
            <person name="Steinberg G."/>
            <person name="Ibeas J.I."/>
            <person name="Holloman W."/>
            <person name="Guzman P."/>
            <person name="Farman M."/>
            <person name="Stajich J.E."/>
            <person name="Sentandreu R."/>
            <person name="Gonzalez-Prieto J.M."/>
            <person name="Kennell J.C."/>
            <person name="Molina L."/>
            <person name="Schirawski J."/>
            <person name="Mendoza-Mendoza A."/>
            <person name="Greilinger D."/>
            <person name="Munch K."/>
            <person name="Rossel N."/>
            <person name="Scherer M."/>
            <person name="Vranes M."/>
            <person name="Ladendorf O."/>
            <person name="Vincon V."/>
            <person name="Fuchs U."/>
            <person name="Sandrock B."/>
            <person name="Meng S."/>
            <person name="Ho E.C."/>
            <person name="Cahill M.J."/>
            <person name="Boyce K.J."/>
            <person name="Klose J."/>
            <person name="Klosterman S.J."/>
            <person name="Deelstra H.J."/>
            <person name="Ortiz-Castellanos L."/>
            <person name="Li W."/>
            <person name="Sanchez-Alonso P."/>
            <person name="Schreier P.H."/>
            <person name="Hauser-Hahn I."/>
            <person name="Vaupel M."/>
            <person name="Koopmann E."/>
            <person name="Friedrich G."/>
            <person name="Voss H."/>
            <person name="Schluter T."/>
            <person name="Margolis J."/>
            <person name="Platt D."/>
            <person name="Swimmer C."/>
            <person name="Gnirke A."/>
            <person name="Chen F."/>
            <person name="Vysotskaia V."/>
            <person name="Mannhaupt G."/>
            <person name="Guldener U."/>
            <person name="Munsterkotter M."/>
            <person name="Haase D."/>
            <person name="Oesterheld M."/>
            <person name="Mewes H.W."/>
            <person name="Mauceli E.W."/>
            <person name="DeCaprio D."/>
            <person name="Wade C.M."/>
            <person name="Butler J."/>
            <person name="Young S."/>
            <person name="Jaffe D.B."/>
            <person name="Calvo S."/>
            <person name="Nusbaum C."/>
            <person name="Galagan J."/>
            <person name="Birren B.W."/>
        </authorList>
    </citation>
    <scope>NUCLEOTIDE SEQUENCE [LARGE SCALE GENOMIC DNA]</scope>
    <source>
        <strain evidence="3">DSM 14603 / FGSC 9021 / UM521</strain>
    </source>
</reference>
<evidence type="ECO:0000313" key="3">
    <source>
        <dbReference type="Proteomes" id="UP000000561"/>
    </source>
</evidence>
<dbReference type="EMBL" id="CM003156">
    <property type="protein sequence ID" value="KIS66829.1"/>
    <property type="molecule type" value="Genomic_DNA"/>
</dbReference>
<organism evidence="2 3">
    <name type="scientific">Mycosarcoma maydis</name>
    <name type="common">Corn smut fungus</name>
    <name type="synonym">Ustilago maydis</name>
    <dbReference type="NCBI Taxonomy" id="5270"/>
    <lineage>
        <taxon>Eukaryota</taxon>
        <taxon>Fungi</taxon>
        <taxon>Dikarya</taxon>
        <taxon>Basidiomycota</taxon>
        <taxon>Ustilaginomycotina</taxon>
        <taxon>Ustilaginomycetes</taxon>
        <taxon>Ustilaginales</taxon>
        <taxon>Ustilaginaceae</taxon>
        <taxon>Mycosarcoma</taxon>
    </lineage>
</organism>
<name>A0A0D1DQZ3_MYCMD</name>
<keyword evidence="3" id="KW-1185">Reference proteome</keyword>
<dbReference type="InParanoid" id="A0A0D1DQZ3"/>
<gene>
    <name evidence="2" type="ORF">UMAG_12287</name>
</gene>
<accession>A0A0D1DQZ3</accession>
<protein>
    <recommendedName>
        <fullName evidence="4">DUF4219 domain-containing protein</fullName>
    </recommendedName>
</protein>
<dbReference type="VEuPathDB" id="FungiDB:UMAG_12287"/>
<dbReference type="RefSeq" id="XP_011391783.1">
    <property type="nucleotide sequence ID" value="XM_011393481.1"/>
</dbReference>
<dbReference type="Pfam" id="PF14223">
    <property type="entry name" value="Retrotran_gag_2"/>
    <property type="match status" value="1"/>
</dbReference>
<feature type="region of interest" description="Disordered" evidence="1">
    <location>
        <begin position="267"/>
        <end position="292"/>
    </location>
</feature>
<dbReference type="KEGG" id="uma:UMAG_12287"/>
<feature type="non-terminal residue" evidence="2">
    <location>
        <position position="1"/>
    </location>
</feature>